<evidence type="ECO:0000313" key="7">
    <source>
        <dbReference type="EMBL" id="CAB3377489.1"/>
    </source>
</evidence>
<gene>
    <name evidence="7" type="ORF">CLODIP_2_CD09612</name>
</gene>
<protein>
    <recommendedName>
        <fullName evidence="9">Transmembrane protein 14C</fullName>
    </recommendedName>
</protein>
<dbReference type="GO" id="GO:0031966">
    <property type="term" value="C:mitochondrial membrane"/>
    <property type="evidence" value="ECO:0007669"/>
    <property type="project" value="TreeGrafter"/>
</dbReference>
<comment type="subcellular location">
    <subcellularLocation>
        <location evidence="1">Membrane</location>
    </subcellularLocation>
</comment>
<evidence type="ECO:0000256" key="5">
    <source>
        <dbReference type="ARBA" id="ARBA00023136"/>
    </source>
</evidence>
<dbReference type="EMBL" id="CADEPI010000146">
    <property type="protein sequence ID" value="CAB3377489.1"/>
    <property type="molecule type" value="Genomic_DNA"/>
</dbReference>
<keyword evidence="8" id="KW-1185">Reference proteome</keyword>
<comment type="caution">
    <text evidence="7">The sequence shown here is derived from an EMBL/GenBank/DDBJ whole genome shotgun (WGS) entry which is preliminary data.</text>
</comment>
<dbReference type="OrthoDB" id="5620at2759"/>
<feature type="transmembrane region" description="Helical" evidence="6">
    <location>
        <begin position="5"/>
        <end position="23"/>
    </location>
</feature>
<dbReference type="GO" id="GO:0070453">
    <property type="term" value="P:regulation of heme biosynthetic process"/>
    <property type="evidence" value="ECO:0007669"/>
    <property type="project" value="TreeGrafter"/>
</dbReference>
<dbReference type="AlphaFoldDB" id="A0A8S1DAW1"/>
<evidence type="ECO:0008006" key="9">
    <source>
        <dbReference type="Google" id="ProtNLM"/>
    </source>
</evidence>
<dbReference type="PANTHER" id="PTHR12668:SF43">
    <property type="entry name" value="TRANSMEMBRANE PROTEIN 14 HOMOLOG"/>
    <property type="match status" value="1"/>
</dbReference>
<evidence type="ECO:0000256" key="2">
    <source>
        <dbReference type="ARBA" id="ARBA00007590"/>
    </source>
</evidence>
<dbReference type="Pfam" id="PF03647">
    <property type="entry name" value="Tmemb_14"/>
    <property type="match status" value="1"/>
</dbReference>
<feature type="transmembrane region" description="Helical" evidence="6">
    <location>
        <begin position="29"/>
        <end position="46"/>
    </location>
</feature>
<organism evidence="7 8">
    <name type="scientific">Cloeon dipterum</name>
    <dbReference type="NCBI Taxonomy" id="197152"/>
    <lineage>
        <taxon>Eukaryota</taxon>
        <taxon>Metazoa</taxon>
        <taxon>Ecdysozoa</taxon>
        <taxon>Arthropoda</taxon>
        <taxon>Hexapoda</taxon>
        <taxon>Insecta</taxon>
        <taxon>Pterygota</taxon>
        <taxon>Palaeoptera</taxon>
        <taxon>Ephemeroptera</taxon>
        <taxon>Pisciforma</taxon>
        <taxon>Baetidae</taxon>
        <taxon>Cloeon</taxon>
    </lineage>
</organism>
<feature type="transmembrane region" description="Helical" evidence="6">
    <location>
        <begin position="80"/>
        <end position="99"/>
    </location>
</feature>
<keyword evidence="5 6" id="KW-0472">Membrane</keyword>
<accession>A0A8S1DAW1</accession>
<sequence>MAIDYISFAYAATIAAGGVLGYAKAGSTASLGAGLLFGSVMCFGAYQTSQNPNNYALSLGASSLLMGVMGNRFLFQNAKFMPAGLVATLSLAMVLRYGARGLGLVQQ</sequence>
<comment type="similarity">
    <text evidence="2">Belongs to the TMEM14 family.</text>
</comment>
<dbReference type="PANTHER" id="PTHR12668">
    <property type="entry name" value="TRANSMEMBRANE PROTEIN 14, 15"/>
    <property type="match status" value="1"/>
</dbReference>
<evidence type="ECO:0000256" key="1">
    <source>
        <dbReference type="ARBA" id="ARBA00004370"/>
    </source>
</evidence>
<feature type="transmembrane region" description="Helical" evidence="6">
    <location>
        <begin position="55"/>
        <end position="74"/>
    </location>
</feature>
<dbReference type="Gene3D" id="1.10.10.1740">
    <property type="entry name" value="Transmembrane protein 14-like"/>
    <property type="match status" value="1"/>
</dbReference>
<evidence type="ECO:0000256" key="6">
    <source>
        <dbReference type="SAM" id="Phobius"/>
    </source>
</evidence>
<evidence type="ECO:0000256" key="3">
    <source>
        <dbReference type="ARBA" id="ARBA00022692"/>
    </source>
</evidence>
<evidence type="ECO:0000313" key="8">
    <source>
        <dbReference type="Proteomes" id="UP000494165"/>
    </source>
</evidence>
<dbReference type="InterPro" id="IPR044890">
    <property type="entry name" value="TMEM14_sf"/>
</dbReference>
<dbReference type="InterPro" id="IPR005349">
    <property type="entry name" value="TMEM14"/>
</dbReference>
<proteinExistence type="inferred from homology"/>
<keyword evidence="4 6" id="KW-1133">Transmembrane helix</keyword>
<reference evidence="7 8" key="1">
    <citation type="submission" date="2020-04" db="EMBL/GenBank/DDBJ databases">
        <authorList>
            <person name="Alioto T."/>
            <person name="Alioto T."/>
            <person name="Gomez Garrido J."/>
        </authorList>
    </citation>
    <scope>NUCLEOTIDE SEQUENCE [LARGE SCALE GENOMIC DNA]</scope>
</reference>
<name>A0A8S1DAW1_9INSE</name>
<keyword evidence="3 6" id="KW-0812">Transmembrane</keyword>
<evidence type="ECO:0000256" key="4">
    <source>
        <dbReference type="ARBA" id="ARBA00022989"/>
    </source>
</evidence>
<dbReference type="Proteomes" id="UP000494165">
    <property type="component" value="Unassembled WGS sequence"/>
</dbReference>